<sequence length="60" mass="6475">MGSEGRTFNATPSLPQQVCRVAKTGELPTYSGGTAPVFHRTSLLRPSGHPRDYSIISQDT</sequence>
<accession>A0A330L2N5</accession>
<name>A0A330L2N5_9BACT</name>
<organism evidence="2 3">
    <name type="scientific">Nitrospira lenta</name>
    <dbReference type="NCBI Taxonomy" id="1436998"/>
    <lineage>
        <taxon>Bacteria</taxon>
        <taxon>Pseudomonadati</taxon>
        <taxon>Nitrospirota</taxon>
        <taxon>Nitrospiria</taxon>
        <taxon>Nitrospirales</taxon>
        <taxon>Nitrospiraceae</taxon>
        <taxon>Nitrospira</taxon>
    </lineage>
</organism>
<evidence type="ECO:0000256" key="1">
    <source>
        <dbReference type="SAM" id="MobiDB-lite"/>
    </source>
</evidence>
<proteinExistence type="predicted"/>
<keyword evidence="3" id="KW-1185">Reference proteome</keyword>
<dbReference type="InParanoid" id="A0A330L2N5"/>
<feature type="region of interest" description="Disordered" evidence="1">
    <location>
        <begin position="41"/>
        <end position="60"/>
    </location>
</feature>
<gene>
    <name evidence="2" type="ORF">NITLEN_11086</name>
</gene>
<dbReference type="AlphaFoldDB" id="A0A330L2N5"/>
<reference evidence="3" key="1">
    <citation type="submission" date="2018-04" db="EMBL/GenBank/DDBJ databases">
        <authorList>
            <person name="Lucker S."/>
            <person name="Sakoula D."/>
        </authorList>
    </citation>
    <scope>NUCLEOTIDE SEQUENCE [LARGE SCALE GENOMIC DNA]</scope>
</reference>
<evidence type="ECO:0000313" key="3">
    <source>
        <dbReference type="Proteomes" id="UP000248168"/>
    </source>
</evidence>
<dbReference type="EMBL" id="OUNR01000001">
    <property type="protein sequence ID" value="SPP64000.1"/>
    <property type="molecule type" value="Genomic_DNA"/>
</dbReference>
<dbReference type="Proteomes" id="UP000248168">
    <property type="component" value="Unassembled WGS sequence"/>
</dbReference>
<protein>
    <submittedName>
        <fullName evidence="2">Uncharacterized protein</fullName>
    </submittedName>
</protein>
<evidence type="ECO:0000313" key="2">
    <source>
        <dbReference type="EMBL" id="SPP64000.1"/>
    </source>
</evidence>